<organism evidence="3 4">
    <name type="scientific">Rhodococcus olei</name>
    <dbReference type="NCBI Taxonomy" id="2161675"/>
    <lineage>
        <taxon>Bacteria</taxon>
        <taxon>Bacillati</taxon>
        <taxon>Actinomycetota</taxon>
        <taxon>Actinomycetes</taxon>
        <taxon>Mycobacteriales</taxon>
        <taxon>Nocardiaceae</taxon>
        <taxon>Rhodococcus</taxon>
    </lineage>
</organism>
<dbReference type="InterPro" id="IPR008972">
    <property type="entry name" value="Cupredoxin"/>
</dbReference>
<dbReference type="InterPro" id="IPR011706">
    <property type="entry name" value="Cu-oxidase_C"/>
</dbReference>
<dbReference type="Proteomes" id="UP001501183">
    <property type="component" value="Unassembled WGS sequence"/>
</dbReference>
<dbReference type="PROSITE" id="PS00079">
    <property type="entry name" value="MULTICOPPER_OXIDASE1"/>
    <property type="match status" value="1"/>
</dbReference>
<dbReference type="CDD" id="cd13896">
    <property type="entry name" value="CuRO_3_CopA"/>
    <property type="match status" value="1"/>
</dbReference>
<keyword evidence="4" id="KW-1185">Reference proteome</keyword>
<evidence type="ECO:0000313" key="3">
    <source>
        <dbReference type="EMBL" id="GAA4488537.1"/>
    </source>
</evidence>
<reference evidence="4" key="1">
    <citation type="journal article" date="2019" name="Int. J. Syst. Evol. Microbiol.">
        <title>The Global Catalogue of Microorganisms (GCM) 10K type strain sequencing project: providing services to taxonomists for standard genome sequencing and annotation.</title>
        <authorList>
            <consortium name="The Broad Institute Genomics Platform"/>
            <consortium name="The Broad Institute Genome Sequencing Center for Infectious Disease"/>
            <person name="Wu L."/>
            <person name="Ma J."/>
        </authorList>
    </citation>
    <scope>NUCLEOTIDE SEQUENCE [LARGE SCALE GENOMIC DNA]</scope>
    <source>
        <strain evidence="4">JCM 32206</strain>
    </source>
</reference>
<comment type="caution">
    <text evidence="3">The sequence shown here is derived from an EMBL/GenBank/DDBJ whole genome shotgun (WGS) entry which is preliminary data.</text>
</comment>
<dbReference type="Pfam" id="PF07731">
    <property type="entry name" value="Cu-oxidase_2"/>
    <property type="match status" value="1"/>
</dbReference>
<dbReference type="InterPro" id="IPR034279">
    <property type="entry name" value="CuRO_3_CopA"/>
</dbReference>
<dbReference type="InterPro" id="IPR033138">
    <property type="entry name" value="Cu_oxidase_CS"/>
</dbReference>
<proteinExistence type="predicted"/>
<keyword evidence="1" id="KW-0479">Metal-binding</keyword>
<dbReference type="SUPFAM" id="SSF49503">
    <property type="entry name" value="Cupredoxins"/>
    <property type="match status" value="1"/>
</dbReference>
<dbReference type="Gene3D" id="2.60.40.420">
    <property type="entry name" value="Cupredoxins - blue copper proteins"/>
    <property type="match status" value="1"/>
</dbReference>
<name>A0ABP8PJE9_9NOCA</name>
<accession>A0ABP8PJE9</accession>
<gene>
    <name evidence="3" type="ORF">GCM10023094_48560</name>
</gene>
<evidence type="ECO:0000259" key="2">
    <source>
        <dbReference type="Pfam" id="PF07731"/>
    </source>
</evidence>
<dbReference type="EMBL" id="BAABFB010000072">
    <property type="protein sequence ID" value="GAA4488537.1"/>
    <property type="molecule type" value="Genomic_DNA"/>
</dbReference>
<sequence>MLLPPGRPDATLTATLGRDMMDGYRWTIDGRTFGQMQPLTIDAGQRARLTFTNMTMMWHPMHLYGHTFQVIRPGGSPGPRKDTVVALPMQSLAVDLVADNPGDWMLHCHNGYHQEAGMMTRLDHTS</sequence>
<dbReference type="PROSITE" id="PS00080">
    <property type="entry name" value="MULTICOPPER_OXIDASE2"/>
    <property type="match status" value="1"/>
</dbReference>
<evidence type="ECO:0000313" key="4">
    <source>
        <dbReference type="Proteomes" id="UP001501183"/>
    </source>
</evidence>
<evidence type="ECO:0000256" key="1">
    <source>
        <dbReference type="ARBA" id="ARBA00022723"/>
    </source>
</evidence>
<protein>
    <recommendedName>
        <fullName evidence="2">Plastocyanin-like domain-containing protein</fullName>
    </recommendedName>
</protein>
<feature type="domain" description="Plastocyanin-like" evidence="2">
    <location>
        <begin position="18"/>
        <end position="122"/>
    </location>
</feature>
<dbReference type="InterPro" id="IPR002355">
    <property type="entry name" value="Cu_oxidase_Cu_BS"/>
</dbReference>